<evidence type="ECO:0000313" key="1">
    <source>
        <dbReference type="EMBL" id="NJP33867.1"/>
    </source>
</evidence>
<evidence type="ECO:0000313" key="2">
    <source>
        <dbReference type="Proteomes" id="UP000783871"/>
    </source>
</evidence>
<organism evidence="1 2">
    <name type="scientific">Micromonospora thermarum</name>
    <dbReference type="NCBI Taxonomy" id="2720024"/>
    <lineage>
        <taxon>Bacteria</taxon>
        <taxon>Bacillati</taxon>
        <taxon>Actinomycetota</taxon>
        <taxon>Actinomycetes</taxon>
        <taxon>Micromonosporales</taxon>
        <taxon>Micromonosporaceae</taxon>
        <taxon>Micromonospora</taxon>
    </lineage>
</organism>
<comment type="caution">
    <text evidence="1">The sequence shown here is derived from an EMBL/GenBank/DDBJ whole genome shotgun (WGS) entry which is preliminary data.</text>
</comment>
<protein>
    <submittedName>
        <fullName evidence="1">DUF1905 domain-containing protein</fullName>
    </submittedName>
</protein>
<dbReference type="RefSeq" id="WP_168002227.1">
    <property type="nucleotide sequence ID" value="NZ_JAATEO010000019.1"/>
</dbReference>
<proteinExistence type="predicted"/>
<sequence length="93" mass="10078">MERVDGTFEATLVRWSGAGGWVFAPVPPQHAPATAGPFGRVPVTATVDGRTWSTSVWRDRKAGWLLPVPARIRAGKDDGDPVTVTIEVDPTRR</sequence>
<dbReference type="InterPro" id="IPR015018">
    <property type="entry name" value="DUF1905"/>
</dbReference>
<dbReference type="SUPFAM" id="SSF141694">
    <property type="entry name" value="AF2212/PG0164-like"/>
    <property type="match status" value="1"/>
</dbReference>
<dbReference type="Gene3D" id="2.40.30.100">
    <property type="entry name" value="AF2212/PG0164-like"/>
    <property type="match status" value="1"/>
</dbReference>
<gene>
    <name evidence="1" type="ORF">HCJ94_18235</name>
</gene>
<reference evidence="1 2" key="1">
    <citation type="submission" date="2020-03" db="EMBL/GenBank/DDBJ databases">
        <title>WGS of actinomycetes isolated from Thailand.</title>
        <authorList>
            <person name="Thawai C."/>
        </authorList>
    </citation>
    <scope>NUCLEOTIDE SEQUENCE [LARGE SCALE GENOMIC DNA]</scope>
    <source>
        <strain evidence="1 2">HSS6-12</strain>
    </source>
</reference>
<name>A0ABX0Z7N1_9ACTN</name>
<dbReference type="EMBL" id="JAATEO010000019">
    <property type="protein sequence ID" value="NJP33867.1"/>
    <property type="molecule type" value="Genomic_DNA"/>
</dbReference>
<accession>A0ABX0Z7N1</accession>
<dbReference type="Pfam" id="PF08922">
    <property type="entry name" value="DUF1905"/>
    <property type="match status" value="1"/>
</dbReference>
<dbReference type="InterPro" id="IPR037079">
    <property type="entry name" value="AF2212/PG0164-like_sf"/>
</dbReference>
<dbReference type="Proteomes" id="UP000783871">
    <property type="component" value="Unassembled WGS sequence"/>
</dbReference>
<keyword evidence="2" id="KW-1185">Reference proteome</keyword>